<dbReference type="GO" id="GO:0000774">
    <property type="term" value="F:adenyl-nucleotide exchange factor activity"/>
    <property type="evidence" value="ECO:0007669"/>
    <property type="project" value="InterPro"/>
</dbReference>
<dbReference type="SUPFAM" id="SSF58014">
    <property type="entry name" value="Coiled-coil domain of nucleotide exchange factor GrpE"/>
    <property type="match status" value="1"/>
</dbReference>
<evidence type="ECO:0000256" key="1">
    <source>
        <dbReference type="ARBA" id="ARBA00009054"/>
    </source>
</evidence>
<dbReference type="AlphaFoldDB" id="A0A1F4V6W6"/>
<keyword evidence="5" id="KW-0175">Coiled coil</keyword>
<accession>A0A1F4V6W6</accession>
<dbReference type="Pfam" id="PF01025">
    <property type="entry name" value="GrpE"/>
    <property type="match status" value="1"/>
</dbReference>
<dbReference type="GO" id="GO:0042803">
    <property type="term" value="F:protein homodimerization activity"/>
    <property type="evidence" value="ECO:0007669"/>
    <property type="project" value="InterPro"/>
</dbReference>
<proteinExistence type="inferred from homology"/>
<keyword evidence="3" id="KW-0963">Cytoplasm</keyword>
<sequence length="149" mass="17214">MDQTTDDKSQIENLHKRIEELENNWKRALADYKNLERRTAEEKEEFAQFASMLLIQRLLPIVDNLQLLEKHVNDSGLKMIVKEFLELLEENGVKQLETDGKDYDSATMECVDTLDCEDTNKGKVVETTARGYKLKNKILRPAKVKVGKS</sequence>
<evidence type="ECO:0000256" key="4">
    <source>
        <dbReference type="RuleBase" id="RU004478"/>
    </source>
</evidence>
<evidence type="ECO:0000313" key="7">
    <source>
        <dbReference type="Proteomes" id="UP000176853"/>
    </source>
</evidence>
<dbReference type="GO" id="GO:0005737">
    <property type="term" value="C:cytoplasm"/>
    <property type="evidence" value="ECO:0007669"/>
    <property type="project" value="UniProtKB-SubCell"/>
</dbReference>
<name>A0A1F4V6W6_UNCKA</name>
<keyword evidence="3" id="KW-0346">Stress response</keyword>
<dbReference type="SUPFAM" id="SSF51064">
    <property type="entry name" value="Head domain of nucleotide exchange factor GrpE"/>
    <property type="match status" value="1"/>
</dbReference>
<dbReference type="GO" id="GO:0006457">
    <property type="term" value="P:protein folding"/>
    <property type="evidence" value="ECO:0007669"/>
    <property type="project" value="InterPro"/>
</dbReference>
<protein>
    <recommendedName>
        <fullName evidence="3">Protein GrpE</fullName>
    </recommendedName>
    <alternativeName>
        <fullName evidence="3">HSP-70 cofactor</fullName>
    </alternativeName>
</protein>
<comment type="subcellular location">
    <subcellularLocation>
        <location evidence="3">Cytoplasm</location>
    </subcellularLocation>
</comment>
<evidence type="ECO:0000256" key="5">
    <source>
        <dbReference type="SAM" id="Coils"/>
    </source>
</evidence>
<dbReference type="PRINTS" id="PR00773">
    <property type="entry name" value="GRPEPROTEIN"/>
</dbReference>
<comment type="caution">
    <text evidence="6">The sequence shown here is derived from an EMBL/GenBank/DDBJ whole genome shotgun (WGS) entry which is preliminary data.</text>
</comment>
<comment type="subunit">
    <text evidence="3">Homodimer.</text>
</comment>
<dbReference type="GO" id="GO:0051082">
    <property type="term" value="F:unfolded protein binding"/>
    <property type="evidence" value="ECO:0007669"/>
    <property type="project" value="TreeGrafter"/>
</dbReference>
<dbReference type="EMBL" id="MEVB01000008">
    <property type="protein sequence ID" value="OGC52949.1"/>
    <property type="molecule type" value="Genomic_DNA"/>
</dbReference>
<organism evidence="6 7">
    <name type="scientific">candidate division WWE3 bacterium RIFCSPHIGHO2_01_FULL_43_9</name>
    <dbReference type="NCBI Taxonomy" id="1802618"/>
    <lineage>
        <taxon>Bacteria</taxon>
        <taxon>Katanobacteria</taxon>
    </lineage>
</organism>
<evidence type="ECO:0000256" key="2">
    <source>
        <dbReference type="ARBA" id="ARBA00023186"/>
    </source>
</evidence>
<keyword evidence="2 3" id="KW-0143">Chaperone</keyword>
<dbReference type="InterPro" id="IPR009012">
    <property type="entry name" value="GrpE_head"/>
</dbReference>
<dbReference type="Gene3D" id="3.90.20.20">
    <property type="match status" value="1"/>
</dbReference>
<dbReference type="PANTHER" id="PTHR21237:SF23">
    <property type="entry name" value="GRPE PROTEIN HOMOLOG, MITOCHONDRIAL"/>
    <property type="match status" value="1"/>
</dbReference>
<dbReference type="Gene3D" id="2.30.22.10">
    <property type="entry name" value="Head domain of nucleotide exchange factor GrpE"/>
    <property type="match status" value="1"/>
</dbReference>
<dbReference type="GO" id="GO:0051087">
    <property type="term" value="F:protein-folding chaperone binding"/>
    <property type="evidence" value="ECO:0007669"/>
    <property type="project" value="InterPro"/>
</dbReference>
<dbReference type="InterPro" id="IPR013805">
    <property type="entry name" value="GrpE_CC"/>
</dbReference>
<comment type="similarity">
    <text evidence="1 3 4">Belongs to the GrpE family.</text>
</comment>
<evidence type="ECO:0000313" key="6">
    <source>
        <dbReference type="EMBL" id="OGC52949.1"/>
    </source>
</evidence>
<reference evidence="6 7" key="1">
    <citation type="journal article" date="2016" name="Nat. Commun.">
        <title>Thousands of microbial genomes shed light on interconnected biogeochemical processes in an aquifer system.</title>
        <authorList>
            <person name="Anantharaman K."/>
            <person name="Brown C.T."/>
            <person name="Hug L.A."/>
            <person name="Sharon I."/>
            <person name="Castelle C.J."/>
            <person name="Probst A.J."/>
            <person name="Thomas B.C."/>
            <person name="Singh A."/>
            <person name="Wilkins M.J."/>
            <person name="Karaoz U."/>
            <person name="Brodie E.L."/>
            <person name="Williams K.H."/>
            <person name="Hubbard S.S."/>
            <person name="Banfield J.F."/>
        </authorList>
    </citation>
    <scope>NUCLEOTIDE SEQUENCE [LARGE SCALE GENOMIC DNA]</scope>
</reference>
<feature type="coiled-coil region" evidence="5">
    <location>
        <begin position="1"/>
        <end position="45"/>
    </location>
</feature>
<dbReference type="CDD" id="cd00446">
    <property type="entry name" value="GrpE"/>
    <property type="match status" value="1"/>
</dbReference>
<dbReference type="InterPro" id="IPR000740">
    <property type="entry name" value="GrpE"/>
</dbReference>
<comment type="function">
    <text evidence="3">Participates actively in the response to hyperosmotic and heat shock by preventing the aggregation of stress-denatured proteins, in association with DnaK and GrpE. It is the nucleotide exchange factor for DnaK and may function as a thermosensor. Unfolded proteins bind initially to DnaJ; upon interaction with the DnaJ-bound protein, DnaK hydrolyzes its bound ATP, resulting in the formation of a stable complex. GrpE releases ADP from DnaK; ATP binding to DnaK triggers the release of the substrate protein, thus completing the reaction cycle. Several rounds of ATP-dependent interactions between DnaJ, DnaK and GrpE are required for fully efficient folding.</text>
</comment>
<dbReference type="PANTHER" id="PTHR21237">
    <property type="entry name" value="GRPE PROTEIN"/>
    <property type="match status" value="1"/>
</dbReference>
<gene>
    <name evidence="3" type="primary">grpE</name>
    <name evidence="6" type="ORF">A2709_02180</name>
</gene>
<evidence type="ECO:0000256" key="3">
    <source>
        <dbReference type="HAMAP-Rule" id="MF_01151"/>
    </source>
</evidence>
<dbReference type="Proteomes" id="UP000176853">
    <property type="component" value="Unassembled WGS sequence"/>
</dbReference>
<dbReference type="HAMAP" id="MF_01151">
    <property type="entry name" value="GrpE"/>
    <property type="match status" value="1"/>
</dbReference>